<feature type="transmembrane region" description="Helical" evidence="1">
    <location>
        <begin position="191"/>
        <end position="210"/>
    </location>
</feature>
<feature type="transmembrane region" description="Helical" evidence="1">
    <location>
        <begin position="146"/>
        <end position="179"/>
    </location>
</feature>
<keyword evidence="1" id="KW-0472">Membrane</keyword>
<accession>A0A091BDU2</accession>
<dbReference type="Proteomes" id="UP000029391">
    <property type="component" value="Unassembled WGS sequence"/>
</dbReference>
<gene>
    <name evidence="2" type="ORF">P873_00490</name>
</gene>
<name>A0A091BDU2_9GAMM</name>
<keyword evidence="3" id="KW-1185">Reference proteome</keyword>
<protein>
    <recommendedName>
        <fullName evidence="4">Glycosyltransferase RgtA/B/C/D-like domain-containing protein</fullName>
    </recommendedName>
</protein>
<feature type="transmembrane region" description="Helical" evidence="1">
    <location>
        <begin position="404"/>
        <end position="424"/>
    </location>
</feature>
<keyword evidence="1" id="KW-1133">Transmembrane helix</keyword>
<evidence type="ECO:0000256" key="1">
    <source>
        <dbReference type="SAM" id="Phobius"/>
    </source>
</evidence>
<dbReference type="OrthoDB" id="6057094at2"/>
<organism evidence="2 3">
    <name type="scientific">Arenimonas composti TR7-09 = DSM 18010</name>
    <dbReference type="NCBI Taxonomy" id="1121013"/>
    <lineage>
        <taxon>Bacteria</taxon>
        <taxon>Pseudomonadati</taxon>
        <taxon>Pseudomonadota</taxon>
        <taxon>Gammaproteobacteria</taxon>
        <taxon>Lysobacterales</taxon>
        <taxon>Lysobacteraceae</taxon>
        <taxon>Arenimonas</taxon>
    </lineage>
</organism>
<dbReference type="EMBL" id="AWXU01000014">
    <property type="protein sequence ID" value="KFN50858.1"/>
    <property type="molecule type" value="Genomic_DNA"/>
</dbReference>
<feature type="transmembrane region" description="Helical" evidence="1">
    <location>
        <begin position="120"/>
        <end position="139"/>
    </location>
</feature>
<feature type="transmembrane region" description="Helical" evidence="1">
    <location>
        <begin position="369"/>
        <end position="392"/>
    </location>
</feature>
<evidence type="ECO:0000313" key="2">
    <source>
        <dbReference type="EMBL" id="KFN50858.1"/>
    </source>
</evidence>
<feature type="transmembrane region" description="Helical" evidence="1">
    <location>
        <begin position="63"/>
        <end position="85"/>
    </location>
</feature>
<dbReference type="AlphaFoldDB" id="A0A091BDU2"/>
<sequence length="461" mass="48876">MWLLWLALALLALKAATLAVDPQLRLFMGDSASYLHAATTGWIPEDRSWTYGRLLGRLALPFASAWAVLALQSAMGVASALLLFVLLHRKLQVGRRLAAAAALLLALEPAQLLYERMLMAEAAGGLMLALHVVCWAQWLRARHWRWLFAAAVAGVAAVSFRFSLLPVVLGLAVLLPAWVFARAGGARLSRLGGFALALAIPAMLLAAYAAEYGRRVDGPPSLMPAGGMMRLGVVAPLVRAEHFAGTDADGAAVLADVSLPLDDPGAREGHVWSPQGLFAAIGRHSRDAQATAGIVAGRALREDPLALLALARHNAAGYYDPATRAHRVDDDLGIRGPDLRTIDVARARLGVDLEGVEQRASAATRWFRAGVPVLAALLWALPLLVLAAFVVVARRDGDGPRTRIVALLALASLGLIASMLLFAHAPVLRYLHPLPWFALAAGALLVDALVRSRAAGAGSAR</sequence>
<evidence type="ECO:0008006" key="4">
    <source>
        <dbReference type="Google" id="ProtNLM"/>
    </source>
</evidence>
<keyword evidence="1" id="KW-0812">Transmembrane</keyword>
<feature type="transmembrane region" description="Helical" evidence="1">
    <location>
        <begin position="430"/>
        <end position="450"/>
    </location>
</feature>
<proteinExistence type="predicted"/>
<evidence type="ECO:0000313" key="3">
    <source>
        <dbReference type="Proteomes" id="UP000029391"/>
    </source>
</evidence>
<dbReference type="RefSeq" id="WP_026815814.1">
    <property type="nucleotide sequence ID" value="NZ_AUFF01000001.1"/>
</dbReference>
<comment type="caution">
    <text evidence="2">The sequence shown here is derived from an EMBL/GenBank/DDBJ whole genome shotgun (WGS) entry which is preliminary data.</text>
</comment>
<reference evidence="2 3" key="1">
    <citation type="submission" date="2013-09" db="EMBL/GenBank/DDBJ databases">
        <title>Genome sequencing of Arenimonas composti.</title>
        <authorList>
            <person name="Chen F."/>
            <person name="Wang G."/>
        </authorList>
    </citation>
    <scope>NUCLEOTIDE SEQUENCE [LARGE SCALE GENOMIC DNA]</scope>
    <source>
        <strain evidence="2 3">TR7-09</strain>
    </source>
</reference>